<dbReference type="EMBL" id="JAVDXT010000001">
    <property type="protein sequence ID" value="MDR7375851.1"/>
    <property type="molecule type" value="Genomic_DNA"/>
</dbReference>
<dbReference type="Pfam" id="PF02738">
    <property type="entry name" value="MoCoBD_1"/>
    <property type="match status" value="1"/>
</dbReference>
<dbReference type="PANTHER" id="PTHR11908:SF123">
    <property type="entry name" value="ALDEHYDE OXIDOREDUCTASE MOLYBDENUM-BINDING SUBUNIT PAOC"/>
    <property type="match status" value="1"/>
</dbReference>
<dbReference type="InterPro" id="IPR036856">
    <property type="entry name" value="Ald_Oxase/Xan_DH_a/b_sf"/>
</dbReference>
<protein>
    <submittedName>
        <fullName evidence="3">CO/xanthine dehydrogenase Mo-binding subunit</fullName>
    </submittedName>
</protein>
<dbReference type="PANTHER" id="PTHR11908">
    <property type="entry name" value="XANTHINE DEHYDROGENASE"/>
    <property type="match status" value="1"/>
</dbReference>
<dbReference type="SUPFAM" id="SSF56003">
    <property type="entry name" value="Molybdenum cofactor-binding domain"/>
    <property type="match status" value="1"/>
</dbReference>
<feature type="domain" description="Aldehyde oxidase/xanthine dehydrogenase first molybdopterin binding" evidence="1">
    <location>
        <begin position="240"/>
        <end position="472"/>
    </location>
</feature>
<evidence type="ECO:0000259" key="2">
    <source>
        <dbReference type="Pfam" id="PF20256"/>
    </source>
</evidence>
<dbReference type="RefSeq" id="WP_310370362.1">
    <property type="nucleotide sequence ID" value="NZ_JAVDXT010000001.1"/>
</dbReference>
<dbReference type="SUPFAM" id="SSF54665">
    <property type="entry name" value="CO dehydrogenase molybdoprotein N-domain-like"/>
    <property type="match status" value="1"/>
</dbReference>
<proteinExistence type="predicted"/>
<dbReference type="InterPro" id="IPR016208">
    <property type="entry name" value="Ald_Oxase/xanthine_DH-like"/>
</dbReference>
<comment type="caution">
    <text evidence="3">The sequence shown here is derived from an EMBL/GenBank/DDBJ whole genome shotgun (WGS) entry which is preliminary data.</text>
</comment>
<dbReference type="InterPro" id="IPR006311">
    <property type="entry name" value="TAT_signal"/>
</dbReference>
<gene>
    <name evidence="3" type="ORF">J2X19_000509</name>
</gene>
<name>A0ABU2C3E2_9BURK</name>
<evidence type="ECO:0000313" key="4">
    <source>
        <dbReference type="Proteomes" id="UP001180487"/>
    </source>
</evidence>
<organism evidence="3 4">
    <name type="scientific">Rhodoferax ferrireducens</name>
    <dbReference type="NCBI Taxonomy" id="192843"/>
    <lineage>
        <taxon>Bacteria</taxon>
        <taxon>Pseudomonadati</taxon>
        <taxon>Pseudomonadota</taxon>
        <taxon>Betaproteobacteria</taxon>
        <taxon>Burkholderiales</taxon>
        <taxon>Comamonadaceae</taxon>
        <taxon>Rhodoferax</taxon>
    </lineage>
</organism>
<evidence type="ECO:0000259" key="1">
    <source>
        <dbReference type="Pfam" id="PF02738"/>
    </source>
</evidence>
<dbReference type="InterPro" id="IPR046867">
    <property type="entry name" value="AldOxase/xan_DH_MoCoBD2"/>
</dbReference>
<sequence length="898" mass="96665">MNHPFALSRRTFIQAAGATGLCVVFNRLSVNAAQSAVAQDARAQPAWGDTPGKARFRIDGVAKVTGQKIYARDFRARDMPGWPAQEQLAMVLRATVVDRLFEGLDLSMLPAQWQPTRIVTQADLEQDHVILPYASTPPQAWPSGLLVAAGQRPIFFGQPLALLLFRDFESWRQAKRLLQFNPQVVRYGAQATIPVVTQGYDPTTQLTRVAEAGFSQVQSGRSNPFAHPPKKVDLEARQLRDKIDASFKRPGIRSFEGRYSTQVLDPLFMEPEAGLAWRNGSSLQLVLGTQATNGDLSTTLGLFVDPACPIKIDTVVLNSCYPGGGFGGRDTSTFPPLLALAAAYADGPVRIAQDRYEQFQSGLKQLDSTMRQRIAVTADGYFVAFQSQQDLRSGGNNNYSQFVAELAAYCGVGGYNIGQAAVDARAVPTSGVIAGSMRGFGGPQASFAVESLVDEVAAGLMIDPIRLRERNVLRQGDRTVTGAPLEQPMQLAEICRLARQHPLWQQRHQHQPAAGLLYGVGFALANQAYGTGTDGVMAEVSIAQDGQLTVRSNCVDMGNGSATTLAISTARYAGANARLADMGEAAYFVAPLGFTSTQTAPDWNNPRWTASFAMSSSACLTAFHQVHVAEQASRVLFETGLLPAAAQLWGVAPDAVRGHTQWRDNHLTAPGLPALDMLQLARQLYALGLPAAAMAHAVYQGQWVVADYQVGPWRASLALDGLSTRLANRTDWLRHDRFNTVAPPPNASLYGRSLFAPSGALAAVEVERRTGKVKVLQIESFLDAGRVLQPDLLQGQSQGGVVMGIGYALLENIPLLGEGGGNGRWNLDSYHVALASDVPLHKLGLTILPSQESTAKGIAEAVLCPIAPAIANAVAHATGKRFRELPITPEKVRKALHA</sequence>
<dbReference type="Proteomes" id="UP001180487">
    <property type="component" value="Unassembled WGS sequence"/>
</dbReference>
<reference evidence="3 4" key="1">
    <citation type="submission" date="2023-07" db="EMBL/GenBank/DDBJ databases">
        <title>Sorghum-associated microbial communities from plants grown in Nebraska, USA.</title>
        <authorList>
            <person name="Schachtman D."/>
        </authorList>
    </citation>
    <scope>NUCLEOTIDE SEQUENCE [LARGE SCALE GENOMIC DNA]</scope>
    <source>
        <strain evidence="3 4">BE313</strain>
    </source>
</reference>
<keyword evidence="4" id="KW-1185">Reference proteome</keyword>
<accession>A0ABU2C3E2</accession>
<dbReference type="Pfam" id="PF20256">
    <property type="entry name" value="MoCoBD_2"/>
    <property type="match status" value="1"/>
</dbReference>
<dbReference type="PROSITE" id="PS51318">
    <property type="entry name" value="TAT"/>
    <property type="match status" value="1"/>
</dbReference>
<evidence type="ECO:0000313" key="3">
    <source>
        <dbReference type="EMBL" id="MDR7375851.1"/>
    </source>
</evidence>
<dbReference type="Gene3D" id="3.30.365.10">
    <property type="entry name" value="Aldehyde oxidase/xanthine dehydrogenase, molybdopterin binding domain"/>
    <property type="match status" value="4"/>
</dbReference>
<dbReference type="InterPro" id="IPR037165">
    <property type="entry name" value="AldOxase/xan_DH_Mopterin-bd_sf"/>
</dbReference>
<dbReference type="InterPro" id="IPR008274">
    <property type="entry name" value="AldOxase/xan_DH_MoCoBD1"/>
</dbReference>
<feature type="domain" description="Aldehyde oxidase/xanthine dehydrogenase second molybdopterin binding" evidence="2">
    <location>
        <begin position="754"/>
        <end position="839"/>
    </location>
</feature>